<evidence type="ECO:0000313" key="1">
    <source>
        <dbReference type="EMBL" id="CAG8960753.1"/>
    </source>
</evidence>
<dbReference type="OrthoDB" id="3570677at2759"/>
<sequence length="105" mass="11923">MAPQTTSKMPYAYYLACEFNYKDEARATRLNIINKNGLPVTGDVLDKIDSGGDFSAVTKHARRRAPMFSALMKKWEGWSLHCVTEQPHDVVGSIFNVWIVKNDEE</sequence>
<comment type="caution">
    <text evidence="1">The sequence shown here is derived from an EMBL/GenBank/DDBJ whole genome shotgun (WGS) entry which is preliminary data.</text>
</comment>
<dbReference type="EMBL" id="CAJVRL010000103">
    <property type="protein sequence ID" value="CAG8960753.1"/>
    <property type="molecule type" value="Genomic_DNA"/>
</dbReference>
<reference evidence="1" key="1">
    <citation type="submission" date="2021-07" db="EMBL/GenBank/DDBJ databases">
        <authorList>
            <person name="Durling M."/>
        </authorList>
    </citation>
    <scope>NUCLEOTIDE SEQUENCE</scope>
</reference>
<evidence type="ECO:0000313" key="2">
    <source>
        <dbReference type="Proteomes" id="UP000696280"/>
    </source>
</evidence>
<accession>A0A9N9LA10</accession>
<gene>
    <name evidence="1" type="ORF">HYFRA_00002290</name>
</gene>
<protein>
    <submittedName>
        <fullName evidence="1">Uncharacterized protein</fullName>
    </submittedName>
</protein>
<proteinExistence type="predicted"/>
<dbReference type="Proteomes" id="UP000696280">
    <property type="component" value="Unassembled WGS sequence"/>
</dbReference>
<dbReference type="AlphaFoldDB" id="A0A9N9LA10"/>
<keyword evidence="2" id="KW-1185">Reference proteome</keyword>
<name>A0A9N9LA10_9HELO</name>
<organism evidence="1 2">
    <name type="scientific">Hymenoscyphus fraxineus</name>
    <dbReference type="NCBI Taxonomy" id="746836"/>
    <lineage>
        <taxon>Eukaryota</taxon>
        <taxon>Fungi</taxon>
        <taxon>Dikarya</taxon>
        <taxon>Ascomycota</taxon>
        <taxon>Pezizomycotina</taxon>
        <taxon>Leotiomycetes</taxon>
        <taxon>Helotiales</taxon>
        <taxon>Helotiaceae</taxon>
        <taxon>Hymenoscyphus</taxon>
    </lineage>
</organism>